<dbReference type="NCBIfam" id="TIGR00869">
    <property type="entry name" value="sec62"/>
    <property type="match status" value="1"/>
</dbReference>
<evidence type="ECO:0000256" key="7">
    <source>
        <dbReference type="ARBA" id="ARBA00022927"/>
    </source>
</evidence>
<dbReference type="GO" id="GO:0031204">
    <property type="term" value="P:post-translational protein targeting to membrane, translocation"/>
    <property type="evidence" value="ECO:0007669"/>
    <property type="project" value="TreeGrafter"/>
</dbReference>
<feature type="domain" description="DDE-1" evidence="13">
    <location>
        <begin position="414"/>
        <end position="522"/>
    </location>
</feature>
<dbReference type="InterPro" id="IPR004875">
    <property type="entry name" value="DDE_SF_endonuclease_dom"/>
</dbReference>
<feature type="compositionally biased region" description="Basic and acidic residues" evidence="11">
    <location>
        <begin position="700"/>
        <end position="715"/>
    </location>
</feature>
<evidence type="ECO:0000256" key="8">
    <source>
        <dbReference type="ARBA" id="ARBA00022989"/>
    </source>
</evidence>
<evidence type="ECO:0000313" key="15">
    <source>
        <dbReference type="Proteomes" id="UP001221413"/>
    </source>
</evidence>
<evidence type="ECO:0000256" key="6">
    <source>
        <dbReference type="ARBA" id="ARBA00022824"/>
    </source>
</evidence>
<keyword evidence="15" id="KW-1185">Reference proteome</keyword>
<dbReference type="InterPro" id="IPR011553">
    <property type="entry name" value="Sec62_asco"/>
</dbReference>
<dbReference type="PANTHER" id="PTHR12443:SF9">
    <property type="entry name" value="TRANSLOCATION PROTEIN SEC62"/>
    <property type="match status" value="1"/>
</dbReference>
<evidence type="ECO:0000256" key="9">
    <source>
        <dbReference type="ARBA" id="ARBA00023010"/>
    </source>
</evidence>
<dbReference type="Pfam" id="PF03184">
    <property type="entry name" value="DDE_1"/>
    <property type="match status" value="1"/>
</dbReference>
<gene>
    <name evidence="14" type="ORF">Dda_7922</name>
</gene>
<comment type="caution">
    <text evidence="14">The sequence shown here is derived from an EMBL/GenBank/DDBJ whole genome shotgun (WGS) entry which is preliminary data.</text>
</comment>
<keyword evidence="8 12" id="KW-1133">Transmembrane helix</keyword>
<evidence type="ECO:0000313" key="14">
    <source>
        <dbReference type="EMBL" id="KAJ6257038.1"/>
    </source>
</evidence>
<dbReference type="GO" id="GO:0005789">
    <property type="term" value="C:endoplasmic reticulum membrane"/>
    <property type="evidence" value="ECO:0007669"/>
    <property type="project" value="UniProtKB-SubCell"/>
</dbReference>
<accession>A0AAD6IRE2</accession>
<evidence type="ECO:0000256" key="2">
    <source>
        <dbReference type="ARBA" id="ARBA00010604"/>
    </source>
</evidence>
<comment type="subcellular location">
    <subcellularLocation>
        <location evidence="1">Endoplasmic reticulum membrane</location>
        <topology evidence="1">Multi-pass membrane protein</topology>
    </subcellularLocation>
</comment>
<evidence type="ECO:0000256" key="1">
    <source>
        <dbReference type="ARBA" id="ARBA00004477"/>
    </source>
</evidence>
<evidence type="ECO:0000256" key="12">
    <source>
        <dbReference type="SAM" id="Phobius"/>
    </source>
</evidence>
<dbReference type="PANTHER" id="PTHR12443">
    <property type="entry name" value="TRANSLOCATION PROTEIN SEC62"/>
    <property type="match status" value="1"/>
</dbReference>
<proteinExistence type="inferred from homology"/>
<evidence type="ECO:0000256" key="10">
    <source>
        <dbReference type="ARBA" id="ARBA00023136"/>
    </source>
</evidence>
<dbReference type="InterPro" id="IPR004728">
    <property type="entry name" value="Sec62"/>
</dbReference>
<dbReference type="AlphaFoldDB" id="A0AAD6IRE2"/>
<evidence type="ECO:0000259" key="13">
    <source>
        <dbReference type="Pfam" id="PF03184"/>
    </source>
</evidence>
<evidence type="ECO:0000256" key="5">
    <source>
        <dbReference type="ARBA" id="ARBA00022692"/>
    </source>
</evidence>
<keyword evidence="4" id="KW-0813">Transport</keyword>
<dbReference type="Proteomes" id="UP001221413">
    <property type="component" value="Unassembled WGS sequence"/>
</dbReference>
<feature type="compositionally biased region" description="Basic residues" evidence="11">
    <location>
        <begin position="680"/>
        <end position="690"/>
    </location>
</feature>
<evidence type="ECO:0000256" key="3">
    <source>
        <dbReference type="ARBA" id="ARBA00021257"/>
    </source>
</evidence>
<dbReference type="GO" id="GO:0003676">
    <property type="term" value="F:nucleic acid binding"/>
    <property type="evidence" value="ECO:0007669"/>
    <property type="project" value="InterPro"/>
</dbReference>
<evidence type="ECO:0000256" key="11">
    <source>
        <dbReference type="SAM" id="MobiDB-lite"/>
    </source>
</evidence>
<name>A0AAD6IRE2_DREDA</name>
<keyword evidence="9" id="KW-0811">Translocation</keyword>
<reference evidence="14" key="1">
    <citation type="submission" date="2023-01" db="EMBL/GenBank/DDBJ databases">
        <title>The chitinases involved in constricting ring structure development in the nematode-trapping fungus Drechslerella dactyloides.</title>
        <authorList>
            <person name="Wang R."/>
            <person name="Zhang L."/>
            <person name="Tang P."/>
            <person name="Li S."/>
            <person name="Liang L."/>
        </authorList>
    </citation>
    <scope>NUCLEOTIDE SEQUENCE</scope>
    <source>
        <strain evidence="14">YMF1.00031</strain>
    </source>
</reference>
<dbReference type="EMBL" id="JAQGDS010000011">
    <property type="protein sequence ID" value="KAJ6257038.1"/>
    <property type="molecule type" value="Genomic_DNA"/>
</dbReference>
<feature type="transmembrane region" description="Helical" evidence="12">
    <location>
        <begin position="149"/>
        <end position="168"/>
    </location>
</feature>
<organism evidence="14 15">
    <name type="scientific">Drechslerella dactyloides</name>
    <name type="common">Nematode-trapping fungus</name>
    <name type="synonym">Arthrobotrys dactyloides</name>
    <dbReference type="NCBI Taxonomy" id="74499"/>
    <lineage>
        <taxon>Eukaryota</taxon>
        <taxon>Fungi</taxon>
        <taxon>Dikarya</taxon>
        <taxon>Ascomycota</taxon>
        <taxon>Pezizomycotina</taxon>
        <taxon>Orbiliomycetes</taxon>
        <taxon>Orbiliales</taxon>
        <taxon>Orbiliaceae</taxon>
        <taxon>Drechslerella</taxon>
    </lineage>
</organism>
<dbReference type="Pfam" id="PF03839">
    <property type="entry name" value="Sec62"/>
    <property type="match status" value="1"/>
</dbReference>
<keyword evidence="6" id="KW-0256">Endoplasmic reticulum</keyword>
<sequence length="770" mass="86754">MSGPPPGQPMGPPPPTPEALAVANFLKNSELKQRTSILGGKRVDMFKVKRAIRALESAAYAKAQSKKNSNLPPITNRQEAEMAFLLLPRHMMALRVQKIEPQAENHGDHSHAKPKRIKGQWNVQIVPQQAANDDMYYVWFYEGPQWKRTLIGTGVLILLLGIVMFPLWPAVLRLGVWYLSMGMLGLLGLFFAMAIFRLILFVVTMVVLPPGLWLYPNLFEDVGFFDSFRPVWAWEKTKEEKRKKKKRKHSVSQAGKVNAPGMLPTPSANDVQMNFSGQQSHVHTQHGMQPRVEEVFDELSNVEDMANQLLSTRNSDDTLHVGKNWATNFVKRRPELKTRLSQKYDYQRAKCEDPKLIGGWFQLIQAMKAKYGILDDDIYNFDETGFAMGIISTITVVTGAECRGRAKLAQPGNREWATVIQGVNAQGWAIPPFIILAGQYHLSSWYTECNLPKTWAIATTDNGWTTNKKGVEWIQHFNQFSAPRCKGIYRLLKHKIVTLCMPPHSSHLLQPLDVGCFAPLKRAAFAEAGILPYNPETVLSKLDVALTPSPMNSRPGTAVWTTKTPKNPIEAGLQSELIKNRVTQHQSSSPTSIIAAIDQFAKVGVDSGLYAMPSMLCDLSFNVVFENPAGPPVKRRRLAPPIREKEWEKYKKRIEAWHADHTVLEIQKLLKDQGLKARKYSRSRKEKRNKANIDANQKTQSHEEAVQVPDLKIDDLPSPGDTESLPSSACDTDTLFDLSFLFGDSFLENKEAATLQFSQFDNWLDMVSET</sequence>
<keyword evidence="7" id="KW-0653">Protein transport</keyword>
<protein>
    <recommendedName>
        <fullName evidence="3">Translocation protein SEC62</fullName>
    </recommendedName>
</protein>
<evidence type="ECO:0000256" key="4">
    <source>
        <dbReference type="ARBA" id="ARBA00022448"/>
    </source>
</evidence>
<feature type="region of interest" description="Disordered" evidence="11">
    <location>
        <begin position="242"/>
        <end position="263"/>
    </location>
</feature>
<comment type="similarity">
    <text evidence="2">Belongs to the SEC62 family.</text>
</comment>
<keyword evidence="10 12" id="KW-0472">Membrane</keyword>
<feature type="region of interest" description="Disordered" evidence="11">
    <location>
        <begin position="680"/>
        <end position="728"/>
    </location>
</feature>
<keyword evidence="5 12" id="KW-0812">Transmembrane</keyword>